<dbReference type="AlphaFoldDB" id="A0A0D9X9I3"/>
<name>A0A0D9X9I3_9ORYZ</name>
<sequence length="132" mass="14570">MALLRTRFDEEIEQWIKEERKKGMKRKRKSRGTVGTAGRLYASACVPEKRTCRVAACIPNSPVYLLCMGVRWAFAAADDDGAEAFGCGGAAGGYRGTTVHVQPLGLMRLPIGKGKTKDKKTPEYRIINDEYG</sequence>
<protein>
    <submittedName>
        <fullName evidence="1">Uncharacterized protein</fullName>
    </submittedName>
</protein>
<accession>A0A0D9X9I3</accession>
<organism evidence="1 2">
    <name type="scientific">Leersia perrieri</name>
    <dbReference type="NCBI Taxonomy" id="77586"/>
    <lineage>
        <taxon>Eukaryota</taxon>
        <taxon>Viridiplantae</taxon>
        <taxon>Streptophyta</taxon>
        <taxon>Embryophyta</taxon>
        <taxon>Tracheophyta</taxon>
        <taxon>Spermatophyta</taxon>
        <taxon>Magnoliopsida</taxon>
        <taxon>Liliopsida</taxon>
        <taxon>Poales</taxon>
        <taxon>Poaceae</taxon>
        <taxon>BOP clade</taxon>
        <taxon>Oryzoideae</taxon>
        <taxon>Oryzeae</taxon>
        <taxon>Oryzinae</taxon>
        <taxon>Leersia</taxon>
    </lineage>
</organism>
<evidence type="ECO:0000313" key="1">
    <source>
        <dbReference type="EnsemblPlants" id="LPERR08G16610.5"/>
    </source>
</evidence>
<reference evidence="2" key="2">
    <citation type="submission" date="2013-12" db="EMBL/GenBank/DDBJ databases">
        <authorList>
            <person name="Yu Y."/>
            <person name="Lee S."/>
            <person name="de Baynast K."/>
            <person name="Wissotski M."/>
            <person name="Liu L."/>
            <person name="Talag J."/>
            <person name="Goicoechea J."/>
            <person name="Angelova A."/>
            <person name="Jetty R."/>
            <person name="Kudrna D."/>
            <person name="Golser W."/>
            <person name="Rivera L."/>
            <person name="Zhang J."/>
            <person name="Wing R."/>
        </authorList>
    </citation>
    <scope>NUCLEOTIDE SEQUENCE</scope>
</reference>
<dbReference type="Gramene" id="LPERR08G16610.5">
    <property type="protein sequence ID" value="LPERR08G16610.5"/>
    <property type="gene ID" value="LPERR08G16610"/>
</dbReference>
<evidence type="ECO:0000313" key="2">
    <source>
        <dbReference type="Proteomes" id="UP000032180"/>
    </source>
</evidence>
<proteinExistence type="predicted"/>
<keyword evidence="2" id="KW-1185">Reference proteome</keyword>
<dbReference type="Proteomes" id="UP000032180">
    <property type="component" value="Chromosome 8"/>
</dbReference>
<reference evidence="1 2" key="1">
    <citation type="submission" date="2012-08" db="EMBL/GenBank/DDBJ databases">
        <title>Oryza genome evolution.</title>
        <authorList>
            <person name="Wing R.A."/>
        </authorList>
    </citation>
    <scope>NUCLEOTIDE SEQUENCE</scope>
</reference>
<dbReference type="EnsemblPlants" id="LPERR08G16610.5">
    <property type="protein sequence ID" value="LPERR08G16610.5"/>
    <property type="gene ID" value="LPERR08G16610"/>
</dbReference>
<reference evidence="1" key="3">
    <citation type="submission" date="2015-04" db="UniProtKB">
        <authorList>
            <consortium name="EnsemblPlants"/>
        </authorList>
    </citation>
    <scope>IDENTIFICATION</scope>
</reference>